<dbReference type="FunFam" id="3.40.50.150:FF:000313">
    <property type="entry name" value="methyltransferase-like protein 22"/>
    <property type="match status" value="1"/>
</dbReference>
<dbReference type="GO" id="GO:0008276">
    <property type="term" value="F:protein methyltransferase activity"/>
    <property type="evidence" value="ECO:0007669"/>
    <property type="project" value="InterPro"/>
</dbReference>
<dbReference type="Proteomes" id="UP000504634">
    <property type="component" value="Unplaced"/>
</dbReference>
<proteinExistence type="predicted"/>
<evidence type="ECO:0000313" key="2">
    <source>
        <dbReference type="RefSeq" id="XP_030385275.1"/>
    </source>
</evidence>
<organism evidence="1 2">
    <name type="scientific">Drosophila lebanonensis</name>
    <name type="common">Fruit fly</name>
    <name type="synonym">Scaptodrosophila lebanonensis</name>
    <dbReference type="NCBI Taxonomy" id="7225"/>
    <lineage>
        <taxon>Eukaryota</taxon>
        <taxon>Metazoa</taxon>
        <taxon>Ecdysozoa</taxon>
        <taxon>Arthropoda</taxon>
        <taxon>Hexapoda</taxon>
        <taxon>Insecta</taxon>
        <taxon>Pterygota</taxon>
        <taxon>Neoptera</taxon>
        <taxon>Endopterygota</taxon>
        <taxon>Diptera</taxon>
        <taxon>Brachycera</taxon>
        <taxon>Muscomorpha</taxon>
        <taxon>Ephydroidea</taxon>
        <taxon>Drosophilidae</taxon>
        <taxon>Scaptodrosophila</taxon>
    </lineage>
</organism>
<reference evidence="2" key="1">
    <citation type="submission" date="2025-08" db="UniProtKB">
        <authorList>
            <consortium name="RefSeq"/>
        </authorList>
    </citation>
    <scope>IDENTIFICATION</scope>
    <source>
        <strain evidence="2">11010-0011.00</strain>
        <tissue evidence="2">Whole body</tissue>
    </source>
</reference>
<keyword evidence="1" id="KW-1185">Reference proteome</keyword>
<dbReference type="InterPro" id="IPR038899">
    <property type="entry name" value="METTL22"/>
</dbReference>
<dbReference type="InterPro" id="IPR019410">
    <property type="entry name" value="Methyltransf_16"/>
</dbReference>
<gene>
    <name evidence="2" type="primary">LOC115632314</name>
</gene>
<dbReference type="Pfam" id="PF10294">
    <property type="entry name" value="Methyltransf_16"/>
    <property type="match status" value="1"/>
</dbReference>
<dbReference type="Gene3D" id="3.40.50.150">
    <property type="entry name" value="Vaccinia Virus protein VP39"/>
    <property type="match status" value="1"/>
</dbReference>
<dbReference type="GO" id="GO:0005634">
    <property type="term" value="C:nucleus"/>
    <property type="evidence" value="ECO:0007669"/>
    <property type="project" value="TreeGrafter"/>
</dbReference>
<dbReference type="PANTHER" id="PTHR23108:SF0">
    <property type="entry name" value="METHYLTRANSFERASE-LIKE PROTEIN 22"/>
    <property type="match status" value="1"/>
</dbReference>
<dbReference type="InterPro" id="IPR029063">
    <property type="entry name" value="SAM-dependent_MTases_sf"/>
</dbReference>
<protein>
    <submittedName>
        <fullName evidence="2">Methyltransferase-like protein 22</fullName>
    </submittedName>
</protein>
<dbReference type="AlphaFoldDB" id="A0A6J2UB72"/>
<accession>A0A6J2UB72</accession>
<dbReference type="GeneID" id="115632314"/>
<dbReference type="RefSeq" id="XP_030385275.1">
    <property type="nucleotide sequence ID" value="XM_030529415.1"/>
</dbReference>
<evidence type="ECO:0000313" key="1">
    <source>
        <dbReference type="Proteomes" id="UP000504634"/>
    </source>
</evidence>
<dbReference type="OrthoDB" id="46564at2759"/>
<dbReference type="SUPFAM" id="SSF53335">
    <property type="entry name" value="S-adenosyl-L-methionine-dependent methyltransferases"/>
    <property type="match status" value="1"/>
</dbReference>
<name>A0A6J2UB72_DROLE</name>
<dbReference type="PANTHER" id="PTHR23108">
    <property type="entry name" value="METHYLTRANSFERASE-RELATED"/>
    <property type="match status" value="1"/>
</dbReference>
<sequence length="271" mass="30718">MYTVSSEIYKEVDYEQVRTKGNNVISKFKFHYPGVVVDNDGDLDVRQHRVGVIELEHSTATELKLVGLQVWRGALLLADYMFANRDELKTKTIMELGAGMGLTSIAAAIHNSGKTYCTDVDLGCILQLIRSNVKRNAALLSGEIKVLEYDFLRNPSEYSSELISAIDDSDVVLAADVIYDDTLTDAFIAVIDQIFARGVQTSRAKSIYVALEKRYVFTLEDCNSVAPMYEYFLKQTSKKPWFFENVPLDFPQFFAYDRCKQLVLIRITNRA</sequence>